<dbReference type="SMART" id="SM00448">
    <property type="entry name" value="REC"/>
    <property type="match status" value="1"/>
</dbReference>
<dbReference type="PROSITE" id="PS50110">
    <property type="entry name" value="RESPONSE_REGULATORY"/>
    <property type="match status" value="1"/>
</dbReference>
<evidence type="ECO:0000256" key="3">
    <source>
        <dbReference type="PROSITE-ProRule" id="PRU00169"/>
    </source>
</evidence>
<feature type="modified residue" description="4-aspartylphosphate" evidence="3">
    <location>
        <position position="52"/>
    </location>
</feature>
<dbReference type="CDD" id="cd06170">
    <property type="entry name" value="LuxR_C_like"/>
    <property type="match status" value="1"/>
</dbReference>
<gene>
    <name evidence="6" type="ordered locus">KQS_13310</name>
</gene>
<dbReference type="InterPro" id="IPR036388">
    <property type="entry name" value="WH-like_DNA-bd_sf"/>
</dbReference>
<organism evidence="6 7">
    <name type="scientific">Flavobacterium indicum (strain DSM 17447 / CIP 109464 / GPTSA100-9)</name>
    <dbReference type="NCBI Taxonomy" id="1094466"/>
    <lineage>
        <taxon>Bacteria</taxon>
        <taxon>Pseudomonadati</taxon>
        <taxon>Bacteroidota</taxon>
        <taxon>Flavobacteriia</taxon>
        <taxon>Flavobacteriales</taxon>
        <taxon>Flavobacteriaceae</taxon>
        <taxon>Flavobacterium</taxon>
    </lineage>
</organism>
<dbReference type="PATRIC" id="fig|1094466.5.peg.2606"/>
<evidence type="ECO:0000313" key="7">
    <source>
        <dbReference type="Proteomes" id="UP000007599"/>
    </source>
</evidence>
<dbReference type="InterPro" id="IPR001789">
    <property type="entry name" value="Sig_transdc_resp-reg_receiver"/>
</dbReference>
<dbReference type="InterPro" id="IPR000792">
    <property type="entry name" value="Tscrpt_reg_LuxR_C"/>
</dbReference>
<dbReference type="GO" id="GO:0000160">
    <property type="term" value="P:phosphorelay signal transduction system"/>
    <property type="evidence" value="ECO:0007669"/>
    <property type="project" value="InterPro"/>
</dbReference>
<keyword evidence="7" id="KW-1185">Reference proteome</keyword>
<accession>H8XRX5</accession>
<dbReference type="InterPro" id="IPR011006">
    <property type="entry name" value="CheY-like_superfamily"/>
</dbReference>
<evidence type="ECO:0000313" key="6">
    <source>
        <dbReference type="EMBL" id="CCG54559.1"/>
    </source>
</evidence>
<feature type="domain" description="HTH luxR-type" evidence="4">
    <location>
        <begin position="138"/>
        <end position="204"/>
    </location>
</feature>
<name>H8XRX5_FLAIG</name>
<dbReference type="Gene3D" id="3.40.50.2300">
    <property type="match status" value="1"/>
</dbReference>
<dbReference type="KEGG" id="fin:KQS_13310"/>
<dbReference type="Gene3D" id="1.10.10.10">
    <property type="entry name" value="Winged helix-like DNA-binding domain superfamily/Winged helix DNA-binding domain"/>
    <property type="match status" value="1"/>
</dbReference>
<dbReference type="PANTHER" id="PTHR43214">
    <property type="entry name" value="TWO-COMPONENT RESPONSE REGULATOR"/>
    <property type="match status" value="1"/>
</dbReference>
<sequence length="205" mass="23238">MKVIIADDHPLTLNGTKLFLESLKYRVVETAQNGVKALNLIHIHQPDVAIIDINMPGLDGLDILKAVKEQKLKTKIVLLTMHKESSIYQRALELGVDGYILKEFAIKELDTCLQNLNCGKKYLNTIIESDLIFDTNKMEVGLEKLTVSERKVLELIANQKTSKQIAELLFISEKTVEGHRTKIIEKLALPKEKNALLKWLILNKI</sequence>
<dbReference type="SUPFAM" id="SSF46894">
    <property type="entry name" value="C-terminal effector domain of the bipartite response regulators"/>
    <property type="match status" value="1"/>
</dbReference>
<dbReference type="PRINTS" id="PR00038">
    <property type="entry name" value="HTHLUXR"/>
</dbReference>
<dbReference type="HOGENOM" id="CLU_000445_90_1_10"/>
<dbReference type="Pfam" id="PF00072">
    <property type="entry name" value="Response_reg"/>
    <property type="match status" value="1"/>
</dbReference>
<dbReference type="PROSITE" id="PS50043">
    <property type="entry name" value="HTH_LUXR_2"/>
    <property type="match status" value="1"/>
</dbReference>
<dbReference type="GO" id="GO:0006355">
    <property type="term" value="P:regulation of DNA-templated transcription"/>
    <property type="evidence" value="ECO:0007669"/>
    <property type="project" value="InterPro"/>
</dbReference>
<evidence type="ECO:0000256" key="1">
    <source>
        <dbReference type="ARBA" id="ARBA00022553"/>
    </source>
</evidence>
<protein>
    <submittedName>
        <fullName evidence="6">Two-component system response regulatory protein, LuxR family</fullName>
    </submittedName>
</protein>
<dbReference type="eggNOG" id="COG2197">
    <property type="taxonomic scope" value="Bacteria"/>
</dbReference>
<dbReference type="OrthoDB" id="9795108at2"/>
<keyword evidence="1 3" id="KW-0597">Phosphoprotein</keyword>
<dbReference type="RefSeq" id="WP_014389677.1">
    <property type="nucleotide sequence ID" value="NC_017025.1"/>
</dbReference>
<dbReference type="SMART" id="SM00421">
    <property type="entry name" value="HTH_LUXR"/>
    <property type="match status" value="1"/>
</dbReference>
<evidence type="ECO:0000259" key="5">
    <source>
        <dbReference type="PROSITE" id="PS50110"/>
    </source>
</evidence>
<proteinExistence type="predicted"/>
<reference evidence="6 7" key="1">
    <citation type="journal article" date="2012" name="J. Bacteriol.">
        <title>Complete Genome Sequence of Flavobacterium indicum GPSTA100-9T, Isolated from Warm Spring Water.</title>
        <authorList>
            <person name="Barbier P."/>
            <person name="Houel A."/>
            <person name="Loux V."/>
            <person name="Poulain J."/>
            <person name="Bernardet J.F."/>
            <person name="Touchon M."/>
            <person name="Duchaud E."/>
        </authorList>
    </citation>
    <scope>NUCLEOTIDE SEQUENCE [LARGE SCALE GENOMIC DNA]</scope>
    <source>
        <strain evidence="7">DSM 17447 / CIP 109464 / GPTSA100-9</strain>
    </source>
</reference>
<reference evidence="7" key="2">
    <citation type="submission" date="2012-03" db="EMBL/GenBank/DDBJ databases">
        <title>Complete genome sequence of Flavobacterium indicum GPTSA100-9T, isolated from warm spring water.</title>
        <authorList>
            <person name="Barbier P."/>
            <person name="Houel A."/>
            <person name="Loux V."/>
            <person name="Poulain J."/>
            <person name="Bernardet J.-F."/>
            <person name="Touchon M."/>
            <person name="Duchaud E."/>
        </authorList>
    </citation>
    <scope>NUCLEOTIDE SEQUENCE [LARGE SCALE GENOMIC DNA]</scope>
    <source>
        <strain evidence="7">DSM 17447 / CIP 109464 / GPTSA100-9</strain>
    </source>
</reference>
<dbReference type="SUPFAM" id="SSF52172">
    <property type="entry name" value="CheY-like"/>
    <property type="match status" value="1"/>
</dbReference>
<dbReference type="Pfam" id="PF00196">
    <property type="entry name" value="GerE"/>
    <property type="match status" value="1"/>
</dbReference>
<dbReference type="STRING" id="1094466.KQS_13310"/>
<evidence type="ECO:0000256" key="2">
    <source>
        <dbReference type="ARBA" id="ARBA00023125"/>
    </source>
</evidence>
<dbReference type="InterPro" id="IPR039420">
    <property type="entry name" value="WalR-like"/>
</dbReference>
<dbReference type="CDD" id="cd17535">
    <property type="entry name" value="REC_NarL-like"/>
    <property type="match status" value="1"/>
</dbReference>
<keyword evidence="2" id="KW-0238">DNA-binding</keyword>
<dbReference type="InterPro" id="IPR016032">
    <property type="entry name" value="Sig_transdc_resp-reg_C-effctor"/>
</dbReference>
<dbReference type="Proteomes" id="UP000007599">
    <property type="component" value="Chromosome I"/>
</dbReference>
<dbReference type="GO" id="GO:0003677">
    <property type="term" value="F:DNA binding"/>
    <property type="evidence" value="ECO:0007669"/>
    <property type="project" value="UniProtKB-KW"/>
</dbReference>
<evidence type="ECO:0000259" key="4">
    <source>
        <dbReference type="PROSITE" id="PS50043"/>
    </source>
</evidence>
<dbReference type="EMBL" id="HE774682">
    <property type="protein sequence ID" value="CCG54559.1"/>
    <property type="molecule type" value="Genomic_DNA"/>
</dbReference>
<dbReference type="InterPro" id="IPR058245">
    <property type="entry name" value="NreC/VraR/RcsB-like_REC"/>
</dbReference>
<dbReference type="AlphaFoldDB" id="H8XRX5"/>
<feature type="domain" description="Response regulatory" evidence="5">
    <location>
        <begin position="2"/>
        <end position="117"/>
    </location>
</feature>